<organism evidence="1 2">
    <name type="scientific">Mycena rosella</name>
    <name type="common">Pink bonnet</name>
    <name type="synonym">Agaricus rosellus</name>
    <dbReference type="NCBI Taxonomy" id="1033263"/>
    <lineage>
        <taxon>Eukaryota</taxon>
        <taxon>Fungi</taxon>
        <taxon>Dikarya</taxon>
        <taxon>Basidiomycota</taxon>
        <taxon>Agaricomycotina</taxon>
        <taxon>Agaricomycetes</taxon>
        <taxon>Agaricomycetidae</taxon>
        <taxon>Agaricales</taxon>
        <taxon>Marasmiineae</taxon>
        <taxon>Mycenaceae</taxon>
        <taxon>Mycena</taxon>
    </lineage>
</organism>
<reference evidence="1" key="1">
    <citation type="submission" date="2023-03" db="EMBL/GenBank/DDBJ databases">
        <title>Massive genome expansion in bonnet fungi (Mycena s.s.) driven by repeated elements and novel gene families across ecological guilds.</title>
        <authorList>
            <consortium name="Lawrence Berkeley National Laboratory"/>
            <person name="Harder C.B."/>
            <person name="Miyauchi S."/>
            <person name="Viragh M."/>
            <person name="Kuo A."/>
            <person name="Thoen E."/>
            <person name="Andreopoulos B."/>
            <person name="Lu D."/>
            <person name="Skrede I."/>
            <person name="Drula E."/>
            <person name="Henrissat B."/>
            <person name="Morin E."/>
            <person name="Kohler A."/>
            <person name="Barry K."/>
            <person name="LaButti K."/>
            <person name="Morin E."/>
            <person name="Salamov A."/>
            <person name="Lipzen A."/>
            <person name="Mereny Z."/>
            <person name="Hegedus B."/>
            <person name="Baldrian P."/>
            <person name="Stursova M."/>
            <person name="Weitz H."/>
            <person name="Taylor A."/>
            <person name="Grigoriev I.V."/>
            <person name="Nagy L.G."/>
            <person name="Martin F."/>
            <person name="Kauserud H."/>
        </authorList>
    </citation>
    <scope>NUCLEOTIDE SEQUENCE</scope>
    <source>
        <strain evidence="1">CBHHK067</strain>
    </source>
</reference>
<keyword evidence="2" id="KW-1185">Reference proteome</keyword>
<dbReference type="EMBL" id="JARKIE010000231">
    <property type="protein sequence ID" value="KAJ7663592.1"/>
    <property type="molecule type" value="Genomic_DNA"/>
</dbReference>
<gene>
    <name evidence="1" type="ORF">B0H17DRAFT_1143999</name>
</gene>
<comment type="caution">
    <text evidence="1">The sequence shown here is derived from an EMBL/GenBank/DDBJ whole genome shotgun (WGS) entry which is preliminary data.</text>
</comment>
<name>A0AAD7G7L3_MYCRO</name>
<proteinExistence type="predicted"/>
<evidence type="ECO:0000313" key="1">
    <source>
        <dbReference type="EMBL" id="KAJ7663592.1"/>
    </source>
</evidence>
<dbReference type="AlphaFoldDB" id="A0AAD7G7L3"/>
<sequence>MTSPVTSPNLCAQALLFPANTERPPGRALVLYIPPIMTSTQTYLDCKDSTPVARAYLPGECAEIFWPQSTALAQMPARQHHIITGNSAWLNAHATASARAAFYRAVFRAEYPNYANRLDLESDSDIPELE</sequence>
<protein>
    <submittedName>
        <fullName evidence="1">Uncharacterized protein</fullName>
    </submittedName>
</protein>
<evidence type="ECO:0000313" key="2">
    <source>
        <dbReference type="Proteomes" id="UP001221757"/>
    </source>
</evidence>
<dbReference type="Proteomes" id="UP001221757">
    <property type="component" value="Unassembled WGS sequence"/>
</dbReference>
<accession>A0AAD7G7L3</accession>